<feature type="compositionally biased region" description="Acidic residues" evidence="5">
    <location>
        <begin position="607"/>
        <end position="622"/>
    </location>
</feature>
<evidence type="ECO:0000256" key="5">
    <source>
        <dbReference type="SAM" id="MobiDB-lite"/>
    </source>
</evidence>
<proteinExistence type="predicted"/>
<dbReference type="Pfam" id="PF17682">
    <property type="entry name" value="Tau95_N"/>
    <property type="match status" value="1"/>
</dbReference>
<evidence type="ECO:0000313" key="9">
    <source>
        <dbReference type="Proteomes" id="UP001527925"/>
    </source>
</evidence>
<dbReference type="Proteomes" id="UP001527925">
    <property type="component" value="Unassembled WGS sequence"/>
</dbReference>
<reference evidence="8 9" key="1">
    <citation type="submission" date="2023-09" db="EMBL/GenBank/DDBJ databases">
        <title>Pangenome analysis of Batrachochytrium dendrobatidis and related Chytrids.</title>
        <authorList>
            <person name="Yacoub M.N."/>
            <person name="Stajich J.E."/>
            <person name="James T.Y."/>
        </authorList>
    </citation>
    <scope>NUCLEOTIDE SEQUENCE [LARGE SCALE GENOMIC DNA]</scope>
    <source>
        <strain evidence="8 9">JEL0888</strain>
    </source>
</reference>
<evidence type="ECO:0000259" key="7">
    <source>
        <dbReference type="Pfam" id="PF17682"/>
    </source>
</evidence>
<dbReference type="PANTHER" id="PTHR13230:SF5">
    <property type="entry name" value="GENERAL TRANSCRIPTION FACTOR 3C POLYPEPTIDE 5"/>
    <property type="match status" value="1"/>
</dbReference>
<keyword evidence="4" id="KW-0539">Nucleus</keyword>
<dbReference type="EMBL" id="JADGIZ020000017">
    <property type="protein sequence ID" value="KAL2916420.1"/>
    <property type="molecule type" value="Genomic_DNA"/>
</dbReference>
<keyword evidence="9" id="KW-1185">Reference proteome</keyword>
<sequence length="701" mass="76977">MSAAGDVHAGVGTDAGGGAGSSSSHGGGGPHTAAEKLHAESYPLPDATYYAIEHPGYAATAEKLILTLGGMQRVQQAFAQERGYIDLNFCPSDPFMHSIAGDILPTANLLLRVVRRTNKRTGETTIEHRVAGVVSKTCRFRALADFQFETDPTDPIVQLRHQMQDLDVEAFRKPIFDTKTQGISDQLNQLPPPSFSRSEWPQEYKYTENPAVKLKLEGTDPAGRPIFRHVNESRVKRTQAPIFDPTAPSVPMHAPSWVSKKSALEPTLRELFEQRPVWTRIALINNIEIADYSTDMLKDALPMVAYFCATGAWRSTWVRYGFDPRADRSSRVFQTLDLRAVKQAQYTRAKRVLTKKDAAAATAIASTREPDPSERSRTSHIFDGQTYNALALFQMCDVTDPDMRNLIHSARYCRAEPDVRDGWYIEGHLEKIRMAVKTRINALIGRKFISQRKRERQRRFTTKIMDVDGPLSGDALATSRADMSGVESSAETRGRRSSGKGKSAASATSSAVAASRASELAAALGAPSDMDSTAAALAPGASSGEAMPDFLDQLWHDIKHAGKASQNMGLGIAPDEIFLEDDDGADDFYKIYEAEDDDGEADHAYDTADDEGGDGDGGDEGDAAPTSRVRAALPSSQKQAAGEDMLSEDGEENMEQEEGDEYDEDDYGQDEEDGNGDDDEEYAYDDYDDEEYYAEEPPELE</sequence>
<evidence type="ECO:0000256" key="2">
    <source>
        <dbReference type="ARBA" id="ARBA00023125"/>
    </source>
</evidence>
<comment type="caution">
    <text evidence="8">The sequence shown here is derived from an EMBL/GenBank/DDBJ whole genome shotgun (WGS) entry which is preliminary data.</text>
</comment>
<dbReference type="InterPro" id="IPR040454">
    <property type="entry name" value="TF_IIIC_Tfc1/Sfc1"/>
</dbReference>
<feature type="compositionally biased region" description="Low complexity" evidence="5">
    <location>
        <begin position="1"/>
        <end position="12"/>
    </location>
</feature>
<dbReference type="InterPro" id="IPR019136">
    <property type="entry name" value="TF_IIIC_su-5_HTH"/>
</dbReference>
<dbReference type="Gene3D" id="3.30.200.160">
    <property type="entry name" value="TFIIIC, subcomplex tauA, subunit Sfc1, barrel domain"/>
    <property type="match status" value="1"/>
</dbReference>
<organism evidence="8 9">
    <name type="scientific">Polyrhizophydium stewartii</name>
    <dbReference type="NCBI Taxonomy" id="2732419"/>
    <lineage>
        <taxon>Eukaryota</taxon>
        <taxon>Fungi</taxon>
        <taxon>Fungi incertae sedis</taxon>
        <taxon>Chytridiomycota</taxon>
        <taxon>Chytridiomycota incertae sedis</taxon>
        <taxon>Chytridiomycetes</taxon>
        <taxon>Rhizophydiales</taxon>
        <taxon>Rhizophydiales incertae sedis</taxon>
        <taxon>Polyrhizophydium</taxon>
    </lineage>
</organism>
<feature type="compositionally biased region" description="Gly residues" evidence="5">
    <location>
        <begin position="13"/>
        <end position="30"/>
    </location>
</feature>
<dbReference type="PANTHER" id="PTHR13230">
    <property type="entry name" value="GENERAL TRANSCRIPTION FACTOR IIIC, POLYPEPTIDE 5"/>
    <property type="match status" value="1"/>
</dbReference>
<dbReference type="InterPro" id="IPR041499">
    <property type="entry name" value="Tfc1/Sfc1_N"/>
</dbReference>
<gene>
    <name evidence="8" type="primary">TFC1</name>
    <name evidence="8" type="ORF">HK105_204176</name>
</gene>
<protein>
    <submittedName>
        <fullName evidence="8">Tau 95 subunit of transcription factor TFIIIC</fullName>
    </submittedName>
</protein>
<feature type="region of interest" description="Disordered" evidence="5">
    <location>
        <begin position="476"/>
        <end position="507"/>
    </location>
</feature>
<name>A0ABR4NA58_9FUNG</name>
<evidence type="ECO:0000313" key="8">
    <source>
        <dbReference type="EMBL" id="KAL2916420.1"/>
    </source>
</evidence>
<dbReference type="Pfam" id="PF09734">
    <property type="entry name" value="Tau95"/>
    <property type="match status" value="1"/>
</dbReference>
<feature type="compositionally biased region" description="Acidic residues" evidence="5">
    <location>
        <begin position="645"/>
        <end position="701"/>
    </location>
</feature>
<keyword evidence="2" id="KW-0238">DNA-binding</keyword>
<keyword evidence="3" id="KW-0804">Transcription</keyword>
<feature type="domain" description="Transcription factor IIIC subunit Tfc1/Sfc1 triple barrel" evidence="7">
    <location>
        <begin position="50"/>
        <end position="148"/>
    </location>
</feature>
<evidence type="ECO:0000256" key="3">
    <source>
        <dbReference type="ARBA" id="ARBA00023163"/>
    </source>
</evidence>
<comment type="subcellular location">
    <subcellularLocation>
        <location evidence="1">Nucleus</location>
    </subcellularLocation>
</comment>
<evidence type="ECO:0000256" key="1">
    <source>
        <dbReference type="ARBA" id="ARBA00004123"/>
    </source>
</evidence>
<feature type="region of interest" description="Disordered" evidence="5">
    <location>
        <begin position="594"/>
        <end position="701"/>
    </location>
</feature>
<evidence type="ECO:0000256" key="4">
    <source>
        <dbReference type="ARBA" id="ARBA00023242"/>
    </source>
</evidence>
<dbReference type="InterPro" id="IPR042536">
    <property type="entry name" value="TFIIIC_tauA_Sfc1"/>
</dbReference>
<feature type="region of interest" description="Disordered" evidence="5">
    <location>
        <begin position="1"/>
        <end position="34"/>
    </location>
</feature>
<evidence type="ECO:0000259" key="6">
    <source>
        <dbReference type="Pfam" id="PF09734"/>
    </source>
</evidence>
<feature type="domain" description="Transcription factor IIIC subunit 5 HTH" evidence="6">
    <location>
        <begin position="190"/>
        <end position="339"/>
    </location>
</feature>
<accession>A0ABR4NA58</accession>